<feature type="transmembrane region" description="Helical" evidence="1">
    <location>
        <begin position="111"/>
        <end position="133"/>
    </location>
</feature>
<keyword evidence="1" id="KW-1133">Transmembrane helix</keyword>
<feature type="transmembrane region" description="Helical" evidence="1">
    <location>
        <begin position="38"/>
        <end position="56"/>
    </location>
</feature>
<organism evidence="2 3">
    <name type="scientific">Lysinibacillus telephonicus</name>
    <dbReference type="NCBI Taxonomy" id="1714840"/>
    <lineage>
        <taxon>Bacteria</taxon>
        <taxon>Bacillati</taxon>
        <taxon>Bacillota</taxon>
        <taxon>Bacilli</taxon>
        <taxon>Bacillales</taxon>
        <taxon>Bacillaceae</taxon>
        <taxon>Lysinibacillus</taxon>
    </lineage>
</organism>
<dbReference type="OrthoDB" id="2452154at2"/>
<keyword evidence="1" id="KW-0812">Transmembrane</keyword>
<proteinExistence type="predicted"/>
<accession>A0A431UL77</accession>
<dbReference type="Proteomes" id="UP000276349">
    <property type="component" value="Unassembled WGS sequence"/>
</dbReference>
<evidence type="ECO:0000313" key="3">
    <source>
        <dbReference type="Proteomes" id="UP000276349"/>
    </source>
</evidence>
<evidence type="ECO:0000256" key="1">
    <source>
        <dbReference type="SAM" id="Phobius"/>
    </source>
</evidence>
<dbReference type="EMBL" id="RXNR01000051">
    <property type="protein sequence ID" value="RTQ90289.1"/>
    <property type="molecule type" value="Genomic_DNA"/>
</dbReference>
<sequence>MLNILNRWILNFLLAFIMACSITALYSPTPYSWMKIEIYHLPVLFIIMFALTFFIAKDVRYSFKKVFKFDKRKDKRPIWQVGIGMIFYFAQVGLVEVFWRSLMGYELGGMPLYLVFAFMNAFLLTVIYEEIFYPRQSDSKTTKVHS</sequence>
<keyword evidence="3" id="KW-1185">Reference proteome</keyword>
<protein>
    <submittedName>
        <fullName evidence="2">DNA polymerase I</fullName>
    </submittedName>
</protein>
<dbReference type="AlphaFoldDB" id="A0A431UL77"/>
<evidence type="ECO:0000313" key="2">
    <source>
        <dbReference type="EMBL" id="RTQ90289.1"/>
    </source>
</evidence>
<name>A0A431UL77_9BACI</name>
<feature type="transmembrane region" description="Helical" evidence="1">
    <location>
        <begin position="77"/>
        <end position="99"/>
    </location>
</feature>
<dbReference type="PROSITE" id="PS51257">
    <property type="entry name" value="PROKAR_LIPOPROTEIN"/>
    <property type="match status" value="1"/>
</dbReference>
<comment type="caution">
    <text evidence="2">The sequence shown here is derived from an EMBL/GenBank/DDBJ whole genome shotgun (WGS) entry which is preliminary data.</text>
</comment>
<keyword evidence="1" id="KW-0472">Membrane</keyword>
<gene>
    <name evidence="2" type="ORF">EKG35_15090</name>
</gene>
<reference evidence="2 3" key="1">
    <citation type="submission" date="2018-12" db="EMBL/GenBank/DDBJ databases">
        <authorList>
            <person name="Yu L."/>
        </authorList>
    </citation>
    <scope>NUCLEOTIDE SEQUENCE [LARGE SCALE GENOMIC DNA]</scope>
    <source>
        <strain evidence="2 3">S5H2222</strain>
    </source>
</reference>
<feature type="transmembrane region" description="Helical" evidence="1">
    <location>
        <begin position="7"/>
        <end position="26"/>
    </location>
</feature>